<keyword evidence="1" id="KW-0472">Membrane</keyword>
<feature type="transmembrane region" description="Helical" evidence="1">
    <location>
        <begin position="156"/>
        <end position="176"/>
    </location>
</feature>
<gene>
    <name evidence="2" type="ORF">FEJ81_10935</name>
</gene>
<dbReference type="GeneID" id="40265794"/>
<proteinExistence type="predicted"/>
<feature type="transmembrane region" description="Helical" evidence="1">
    <location>
        <begin position="94"/>
        <end position="120"/>
    </location>
</feature>
<dbReference type="AlphaFoldDB" id="A0A4P8WHF0"/>
<dbReference type="RefSeq" id="WP_138245324.1">
    <property type="nucleotide sequence ID" value="NZ_CP040330.1"/>
</dbReference>
<keyword evidence="1" id="KW-0812">Transmembrane</keyword>
<keyword evidence="1" id="KW-1133">Transmembrane helix</keyword>
<dbReference type="Proteomes" id="UP000302218">
    <property type="component" value="Chromosome"/>
</dbReference>
<dbReference type="KEGG" id="nvr:FEJ81_10935"/>
<dbReference type="EMBL" id="CP040330">
    <property type="protein sequence ID" value="QCS42847.1"/>
    <property type="molecule type" value="Genomic_DNA"/>
</dbReference>
<evidence type="ECO:0000313" key="2">
    <source>
        <dbReference type="EMBL" id="QCS42847.1"/>
    </source>
</evidence>
<sequence length="192" mass="19037">MGSAAFDSVATLSSGGGFEAYRSLEPLVQAGIQFAGTVLVAMIVLGLCQRSGTQAVTKARRSPIISICIGVPGLLVVGGLASTGYLIVDSSLGAFFGIPLVVLGVTVLPVTTAIGFVAIGRTVASRFGDDRFSVGILVGALLSGIAGLSLPVTVALAGLAGVLGIGASLRVVFGAAGTARPDDRTVPPANKI</sequence>
<organism evidence="2 3">
    <name type="scientific">Natrinema versiforme</name>
    <dbReference type="NCBI Taxonomy" id="88724"/>
    <lineage>
        <taxon>Archaea</taxon>
        <taxon>Methanobacteriati</taxon>
        <taxon>Methanobacteriota</taxon>
        <taxon>Stenosarchaea group</taxon>
        <taxon>Halobacteria</taxon>
        <taxon>Halobacteriales</taxon>
        <taxon>Natrialbaceae</taxon>
        <taxon>Natrinema</taxon>
    </lineage>
</organism>
<feature type="transmembrane region" description="Helical" evidence="1">
    <location>
        <begin position="132"/>
        <end position="150"/>
    </location>
</feature>
<accession>A0A4P8WHF0</accession>
<evidence type="ECO:0000313" key="3">
    <source>
        <dbReference type="Proteomes" id="UP000302218"/>
    </source>
</evidence>
<reference evidence="3" key="1">
    <citation type="submission" date="2019-05" db="EMBL/GenBank/DDBJ databases">
        <title>Genome sequence and methylation pattern of the halophilic Archaeon Natrinema versiforme BOL5-4.</title>
        <authorList>
            <person name="DasSarma P."/>
            <person name="Anton B.P."/>
            <person name="DasSarma S.L."/>
            <person name="Martinez F.L."/>
            <person name="Guzman D."/>
            <person name="Roberts R.J."/>
            <person name="DasSarma S."/>
        </authorList>
    </citation>
    <scope>NUCLEOTIDE SEQUENCE [LARGE SCALE GENOMIC DNA]</scope>
    <source>
        <strain evidence="3">BOL5-4</strain>
    </source>
</reference>
<protein>
    <submittedName>
        <fullName evidence="2">Uncharacterized protein</fullName>
    </submittedName>
</protein>
<evidence type="ECO:0000256" key="1">
    <source>
        <dbReference type="SAM" id="Phobius"/>
    </source>
</evidence>
<feature type="transmembrane region" description="Helical" evidence="1">
    <location>
        <begin position="64"/>
        <end position="88"/>
    </location>
</feature>
<name>A0A4P8WHF0_9EURY</name>
<feature type="transmembrane region" description="Helical" evidence="1">
    <location>
        <begin position="27"/>
        <end position="48"/>
    </location>
</feature>